<evidence type="ECO:0000259" key="2">
    <source>
        <dbReference type="PROSITE" id="PS50157"/>
    </source>
</evidence>
<feature type="domain" description="C2H2-type" evidence="2">
    <location>
        <begin position="77"/>
        <end position="109"/>
    </location>
</feature>
<dbReference type="SUPFAM" id="SSF57667">
    <property type="entry name" value="beta-beta-alpha zinc fingers"/>
    <property type="match status" value="1"/>
</dbReference>
<dbReference type="GeneID" id="34610829"/>
<dbReference type="InterPro" id="IPR036236">
    <property type="entry name" value="Znf_C2H2_sf"/>
</dbReference>
<dbReference type="OrthoDB" id="6105938at2759"/>
<dbReference type="SMART" id="SM00355">
    <property type="entry name" value="ZnF_C2H2"/>
    <property type="match status" value="3"/>
</dbReference>
<dbReference type="EMBL" id="KV878400">
    <property type="protein sequence ID" value="OJJ41997.1"/>
    <property type="molecule type" value="Genomic_DNA"/>
</dbReference>
<evidence type="ECO:0000313" key="4">
    <source>
        <dbReference type="Proteomes" id="UP000184188"/>
    </source>
</evidence>
<organism evidence="3 4">
    <name type="scientific">Penicilliopsis zonata CBS 506.65</name>
    <dbReference type="NCBI Taxonomy" id="1073090"/>
    <lineage>
        <taxon>Eukaryota</taxon>
        <taxon>Fungi</taxon>
        <taxon>Dikarya</taxon>
        <taxon>Ascomycota</taxon>
        <taxon>Pezizomycotina</taxon>
        <taxon>Eurotiomycetes</taxon>
        <taxon>Eurotiomycetidae</taxon>
        <taxon>Eurotiales</taxon>
        <taxon>Aspergillaceae</taxon>
        <taxon>Penicilliopsis</taxon>
    </lineage>
</organism>
<name>A0A1L9S4A9_9EURO</name>
<gene>
    <name evidence="3" type="ORF">ASPZODRAFT_137586</name>
</gene>
<dbReference type="AlphaFoldDB" id="A0A1L9S4A9"/>
<sequence>MLRCEFCSRSFGSQEALNQHTQDSPAHVPSYDYELCNRSFSSQEALNQHTQNSSTHVLFQEALNQHTQNSPAHVPSYDCKLCNRSFGSQQALNQHTQDSPAQFQLPETPLNTFFKSFSDFTFDPDIPPNESYLALQRFYGWHRGDEESNQAWNNFQRALIEEFKLWFGAEDDLGSWHSLCRALRIEPLPRTCLDCEKAVRGLYVNIVDLIAWARNGGGEDQVRLFHSLEELREYTKRTRKIFRNNLDETGNSNVVLRHLLRFIFQGN</sequence>
<dbReference type="Pfam" id="PF13912">
    <property type="entry name" value="zf-C2H2_6"/>
    <property type="match status" value="2"/>
</dbReference>
<keyword evidence="1" id="KW-0479">Metal-binding</keyword>
<dbReference type="InterPro" id="IPR013087">
    <property type="entry name" value="Znf_C2H2_type"/>
</dbReference>
<dbReference type="Proteomes" id="UP000184188">
    <property type="component" value="Unassembled WGS sequence"/>
</dbReference>
<dbReference type="PANTHER" id="PTHR38846:SF1">
    <property type="entry name" value="C3H1-TYPE DOMAIN-CONTAINING PROTEIN"/>
    <property type="match status" value="1"/>
</dbReference>
<feature type="domain" description="C2H2-type" evidence="2">
    <location>
        <begin position="2"/>
        <end position="32"/>
    </location>
</feature>
<evidence type="ECO:0000256" key="1">
    <source>
        <dbReference type="PROSITE-ProRule" id="PRU00042"/>
    </source>
</evidence>
<dbReference type="GO" id="GO:0008270">
    <property type="term" value="F:zinc ion binding"/>
    <property type="evidence" value="ECO:0007669"/>
    <property type="project" value="UniProtKB-KW"/>
</dbReference>
<reference evidence="4" key="1">
    <citation type="journal article" date="2017" name="Genome Biol.">
        <title>Comparative genomics reveals high biological diversity and specific adaptations in the industrially and medically important fungal genus Aspergillus.</title>
        <authorList>
            <person name="de Vries R.P."/>
            <person name="Riley R."/>
            <person name="Wiebenga A."/>
            <person name="Aguilar-Osorio G."/>
            <person name="Amillis S."/>
            <person name="Uchima C.A."/>
            <person name="Anderluh G."/>
            <person name="Asadollahi M."/>
            <person name="Askin M."/>
            <person name="Barry K."/>
            <person name="Battaglia E."/>
            <person name="Bayram O."/>
            <person name="Benocci T."/>
            <person name="Braus-Stromeyer S.A."/>
            <person name="Caldana C."/>
            <person name="Canovas D."/>
            <person name="Cerqueira G.C."/>
            <person name="Chen F."/>
            <person name="Chen W."/>
            <person name="Choi C."/>
            <person name="Clum A."/>
            <person name="Dos Santos R.A."/>
            <person name="Damasio A.R."/>
            <person name="Diallinas G."/>
            <person name="Emri T."/>
            <person name="Fekete E."/>
            <person name="Flipphi M."/>
            <person name="Freyberg S."/>
            <person name="Gallo A."/>
            <person name="Gournas C."/>
            <person name="Habgood R."/>
            <person name="Hainaut M."/>
            <person name="Harispe M.L."/>
            <person name="Henrissat B."/>
            <person name="Hilden K.S."/>
            <person name="Hope R."/>
            <person name="Hossain A."/>
            <person name="Karabika E."/>
            <person name="Karaffa L."/>
            <person name="Karanyi Z."/>
            <person name="Krasevec N."/>
            <person name="Kuo A."/>
            <person name="Kusch H."/>
            <person name="LaButti K."/>
            <person name="Lagendijk E.L."/>
            <person name="Lapidus A."/>
            <person name="Levasseur A."/>
            <person name="Lindquist E."/>
            <person name="Lipzen A."/>
            <person name="Logrieco A.F."/>
            <person name="MacCabe A."/>
            <person name="Maekelae M.R."/>
            <person name="Malavazi I."/>
            <person name="Melin P."/>
            <person name="Meyer V."/>
            <person name="Mielnichuk N."/>
            <person name="Miskei M."/>
            <person name="Molnar A.P."/>
            <person name="Mule G."/>
            <person name="Ngan C.Y."/>
            <person name="Orejas M."/>
            <person name="Orosz E."/>
            <person name="Ouedraogo J.P."/>
            <person name="Overkamp K.M."/>
            <person name="Park H.-S."/>
            <person name="Perrone G."/>
            <person name="Piumi F."/>
            <person name="Punt P.J."/>
            <person name="Ram A.F."/>
            <person name="Ramon A."/>
            <person name="Rauscher S."/>
            <person name="Record E."/>
            <person name="Riano-Pachon D.M."/>
            <person name="Robert V."/>
            <person name="Roehrig J."/>
            <person name="Ruller R."/>
            <person name="Salamov A."/>
            <person name="Salih N.S."/>
            <person name="Samson R.A."/>
            <person name="Sandor E."/>
            <person name="Sanguinetti M."/>
            <person name="Schuetze T."/>
            <person name="Sepcic K."/>
            <person name="Shelest E."/>
            <person name="Sherlock G."/>
            <person name="Sophianopoulou V."/>
            <person name="Squina F.M."/>
            <person name="Sun H."/>
            <person name="Susca A."/>
            <person name="Todd R.B."/>
            <person name="Tsang A."/>
            <person name="Unkles S.E."/>
            <person name="van de Wiele N."/>
            <person name="van Rossen-Uffink D."/>
            <person name="Oliveira J.V."/>
            <person name="Vesth T.C."/>
            <person name="Visser J."/>
            <person name="Yu J.-H."/>
            <person name="Zhou M."/>
            <person name="Andersen M.R."/>
            <person name="Archer D.B."/>
            <person name="Baker S.E."/>
            <person name="Benoit I."/>
            <person name="Brakhage A.A."/>
            <person name="Braus G.H."/>
            <person name="Fischer R."/>
            <person name="Frisvad J.C."/>
            <person name="Goldman G.H."/>
            <person name="Houbraken J."/>
            <person name="Oakley B."/>
            <person name="Pocsi I."/>
            <person name="Scazzocchio C."/>
            <person name="Seiboth B."/>
            <person name="vanKuyk P.A."/>
            <person name="Wortman J."/>
            <person name="Dyer P.S."/>
            <person name="Grigoriev I.V."/>
        </authorList>
    </citation>
    <scope>NUCLEOTIDE SEQUENCE [LARGE SCALE GENOMIC DNA]</scope>
    <source>
        <strain evidence="4">CBS 506.65</strain>
    </source>
</reference>
<dbReference type="PANTHER" id="PTHR38846">
    <property type="entry name" value="C3H1-TYPE DOMAIN-CONTAINING PROTEIN"/>
    <property type="match status" value="1"/>
</dbReference>
<keyword evidence="1" id="KW-0863">Zinc-finger</keyword>
<proteinExistence type="predicted"/>
<dbReference type="STRING" id="1073090.A0A1L9S4A9"/>
<dbReference type="RefSeq" id="XP_022576507.1">
    <property type="nucleotide sequence ID" value="XM_022724364.1"/>
</dbReference>
<dbReference type="Pfam" id="PF12874">
    <property type="entry name" value="zf-met"/>
    <property type="match status" value="1"/>
</dbReference>
<keyword evidence="4" id="KW-1185">Reference proteome</keyword>
<dbReference type="Gene3D" id="3.30.160.60">
    <property type="entry name" value="Classic Zinc Finger"/>
    <property type="match status" value="1"/>
</dbReference>
<evidence type="ECO:0000313" key="3">
    <source>
        <dbReference type="EMBL" id="OJJ41997.1"/>
    </source>
</evidence>
<accession>A0A1L9S4A9</accession>
<dbReference type="VEuPathDB" id="FungiDB:ASPZODRAFT_137586"/>
<keyword evidence="1" id="KW-0862">Zinc</keyword>
<dbReference type="PROSITE" id="PS50157">
    <property type="entry name" value="ZINC_FINGER_C2H2_2"/>
    <property type="match status" value="2"/>
</dbReference>
<protein>
    <recommendedName>
        <fullName evidence="2">C2H2-type domain-containing protein</fullName>
    </recommendedName>
</protein>